<name>A0A382DWW5_9ZZZZ</name>
<evidence type="ECO:0000256" key="1">
    <source>
        <dbReference type="SAM" id="Phobius"/>
    </source>
</evidence>
<dbReference type="AlphaFoldDB" id="A0A382DWW5"/>
<organism evidence="2">
    <name type="scientific">marine metagenome</name>
    <dbReference type="NCBI Taxonomy" id="408172"/>
    <lineage>
        <taxon>unclassified sequences</taxon>
        <taxon>metagenomes</taxon>
        <taxon>ecological metagenomes</taxon>
    </lineage>
</organism>
<protein>
    <submittedName>
        <fullName evidence="2">Uncharacterized protein</fullName>
    </submittedName>
</protein>
<accession>A0A382DWW5</accession>
<keyword evidence="1" id="KW-0812">Transmembrane</keyword>
<keyword evidence="1" id="KW-0472">Membrane</keyword>
<proteinExistence type="predicted"/>
<gene>
    <name evidence="2" type="ORF">METZ01_LOCUS194921</name>
</gene>
<keyword evidence="1" id="KW-1133">Transmembrane helix</keyword>
<feature type="transmembrane region" description="Helical" evidence="1">
    <location>
        <begin position="223"/>
        <end position="241"/>
    </location>
</feature>
<reference evidence="2" key="1">
    <citation type="submission" date="2018-05" db="EMBL/GenBank/DDBJ databases">
        <authorList>
            <person name="Lanie J.A."/>
            <person name="Ng W.-L."/>
            <person name="Kazmierczak K.M."/>
            <person name="Andrzejewski T.M."/>
            <person name="Davidsen T.M."/>
            <person name="Wayne K.J."/>
            <person name="Tettelin H."/>
            <person name="Glass J.I."/>
            <person name="Rusch D."/>
            <person name="Podicherti R."/>
            <person name="Tsui H.-C.T."/>
            <person name="Winkler M.E."/>
        </authorList>
    </citation>
    <scope>NUCLEOTIDE SEQUENCE</scope>
</reference>
<evidence type="ECO:0000313" key="2">
    <source>
        <dbReference type="EMBL" id="SVB42067.1"/>
    </source>
</evidence>
<dbReference type="EMBL" id="UINC01041168">
    <property type="protein sequence ID" value="SVB42067.1"/>
    <property type="molecule type" value="Genomic_DNA"/>
</dbReference>
<sequence>MSNFDLNDWIKENKQQVHKSAENIAVEHIFKNKINEMKKKEQEMVTRQPVCQKPFNVLPHSKDILYPHKTSQPDKIIKSDIPDFKKPAFDSKKKKWLHDVINTHPYKKTSYNNVPANESPKYRDQVTDNQIFDEQKWLSDKLYTNSYNKKKYKSISSKSKSKKYSYDNVDEMDFKPLENNDLNIEPDTKSMGAFTTQTSTLFNNIVKKISNETKILSNPNYKYIFMAIAIIILGMFFYFFIKK</sequence>